<proteinExistence type="predicted"/>
<dbReference type="CDD" id="cd09274">
    <property type="entry name" value="RNase_HI_RT_Ty3"/>
    <property type="match status" value="1"/>
</dbReference>
<dbReference type="AlphaFoldDB" id="A0A9W6WU92"/>
<dbReference type="Pfam" id="PF17919">
    <property type="entry name" value="RT_RNaseH_2"/>
    <property type="match status" value="1"/>
</dbReference>
<keyword evidence="1" id="KW-0511">Multifunctional enzyme</keyword>
<comment type="caution">
    <text evidence="5">The sequence shown here is derived from an EMBL/GenBank/DDBJ whole genome shotgun (WGS) entry which is preliminary data.</text>
</comment>
<keyword evidence="6" id="KW-1185">Reference proteome</keyword>
<feature type="compositionally biased region" description="Basic residues" evidence="2">
    <location>
        <begin position="289"/>
        <end position="299"/>
    </location>
</feature>
<gene>
    <name evidence="5" type="ORF">Pfra01_000131100</name>
</gene>
<dbReference type="InterPro" id="IPR041577">
    <property type="entry name" value="RT_RNaseH_2"/>
</dbReference>
<dbReference type="CDD" id="cd01647">
    <property type="entry name" value="RT_LTR"/>
    <property type="match status" value="1"/>
</dbReference>
<feature type="compositionally biased region" description="Basic and acidic residues" evidence="2">
    <location>
        <begin position="351"/>
        <end position="362"/>
    </location>
</feature>
<protein>
    <submittedName>
        <fullName evidence="5">Unnamed protein product</fullName>
    </submittedName>
</protein>
<feature type="region of interest" description="Disordered" evidence="2">
    <location>
        <begin position="936"/>
        <end position="963"/>
    </location>
</feature>
<dbReference type="PANTHER" id="PTHR37984">
    <property type="entry name" value="PROTEIN CBG26694"/>
    <property type="match status" value="1"/>
</dbReference>
<dbReference type="Proteomes" id="UP001165121">
    <property type="component" value="Unassembled WGS sequence"/>
</dbReference>
<dbReference type="Gene3D" id="3.10.10.10">
    <property type="entry name" value="HIV Type 1 Reverse Transcriptase, subunit A, domain 1"/>
    <property type="match status" value="1"/>
</dbReference>
<feature type="region of interest" description="Disordered" evidence="2">
    <location>
        <begin position="289"/>
        <end position="314"/>
    </location>
</feature>
<evidence type="ECO:0000259" key="4">
    <source>
        <dbReference type="Pfam" id="PF24626"/>
    </source>
</evidence>
<sequence length="1213" mass="133638">MVRELAEAKRRVSTPSQPSRNEAVKMETSTYSGTGPDRHPLNGWFREIDIAIASRLIEAPSAKVNFLLSRLSDKAKEGALEAFALALREDYVVTSSYASSTPMETRQSGPEPMEIDAVEASQRQQWSSSRRAQGSRDDRPMVCFRYQKPGHRAAVCRTPASVIAYVEHSTSDEASSAAQPKHGRGHCDDFIVPEMTYAFHCILGIPWLARYQPELDWLARSVKRRQDFDVSEAFPHLLVASRDWPHVTVVDGASTTHVVRRASDDSLCTTCAVLLTDEDEGEHVRRHVRERQKRAHPRGTRMQNEAVEQSRPYENEAVEQGLPHVHEAVEQGLPHVHEAVEQRLPHVHEAVEQRLPHDDVATSRRSRLRLKPRHDASPSPDPTESVSTIEYVDGVPSHTRAIAVASPPRDAKSISSLPGLSWKNFLRDLKAGDIEQVCLTTDAESVPREINPIQLTDALSRPKSAEPKSAHEERFAAQSWEALKVSGNPVYETARAFADVFPNKIPRNTSPHSSSTFCVKKATGGWRIVHDFNKLNDATIPAQTPIPRKDMVLDSMSGSVVFSAIDLTDGFNQILMRESDIPLTAVTTPSVATCSWRPEHLTAFDSVKKSLASAPLLMLPDDSKPFHVVCDASDFAIGCAVMQFDDEGHERDVSYQSRQMKPAERNYPVHDKEPLAMRYALIKFRVYLLDEQTFAVYTDHASLRTAMKSPHLSQRMARGLSFFAEYNFFVHYKPGKNSILADALSRRPDYDPRVVLGRQVIDDEDYSEEHCEVCAASGINLTSVSPEMDLRDEIAAAYADNAVYANILAYLRSPSDETLGALSRNTRNQIDRYHLYGDLLCYNIDRIDTPRVVVPNDDDLRSSGDEAADGGPPETDGQTERVNRVLEDVLRSYATSFTSLLNNGEHASTGVTPFFANNARHPRVLALLAVGHPTVPGASTLGGDEDDDDDNGVDDVVTSGDHDPKALHAVTRSKSKQALAAPSSAASPHAAWTARTLIECPGNTDTPIAANYTPKSPARQVDNTAVSAFVQRRESIARFVRDVLQDAVDKQKENADMRGRKNMATFTIGEQVLLSTDSIRSSAVTNLGASKLAPRFIGPFRVMKVNGEAYTLDIPTLLRLHPTFYVGRLKKYYPATVPSAMDPPASTPEHRNGIANESAAAAVPAAAKTAIENATVADLAATENANGQAGTGIDPVVNDHGGLRREQNLQRLC</sequence>
<name>A0A9W6WU92_9STRA</name>
<evidence type="ECO:0000256" key="1">
    <source>
        <dbReference type="ARBA" id="ARBA00023268"/>
    </source>
</evidence>
<dbReference type="Pfam" id="PF24626">
    <property type="entry name" value="SH3_Tf2-1"/>
    <property type="match status" value="1"/>
</dbReference>
<evidence type="ECO:0000256" key="2">
    <source>
        <dbReference type="SAM" id="MobiDB-lite"/>
    </source>
</evidence>
<dbReference type="InterPro" id="IPR043128">
    <property type="entry name" value="Rev_trsase/Diguanyl_cyclase"/>
</dbReference>
<feature type="region of interest" description="Disordered" evidence="2">
    <location>
        <begin position="351"/>
        <end position="387"/>
    </location>
</feature>
<evidence type="ECO:0000313" key="6">
    <source>
        <dbReference type="Proteomes" id="UP001165121"/>
    </source>
</evidence>
<dbReference type="SUPFAM" id="SSF56672">
    <property type="entry name" value="DNA/RNA polymerases"/>
    <property type="match status" value="1"/>
</dbReference>
<dbReference type="InterPro" id="IPR043502">
    <property type="entry name" value="DNA/RNA_pol_sf"/>
</dbReference>
<feature type="compositionally biased region" description="Acidic residues" evidence="2">
    <location>
        <begin position="943"/>
        <end position="953"/>
    </location>
</feature>
<accession>A0A9W6WU92</accession>
<dbReference type="GO" id="GO:0003824">
    <property type="term" value="F:catalytic activity"/>
    <property type="evidence" value="ECO:0007669"/>
    <property type="project" value="UniProtKB-KW"/>
</dbReference>
<dbReference type="InterPro" id="IPR050951">
    <property type="entry name" value="Retrovirus_Pol_polyprotein"/>
</dbReference>
<organism evidence="5 6">
    <name type="scientific">Phytophthora fragariaefolia</name>
    <dbReference type="NCBI Taxonomy" id="1490495"/>
    <lineage>
        <taxon>Eukaryota</taxon>
        <taxon>Sar</taxon>
        <taxon>Stramenopiles</taxon>
        <taxon>Oomycota</taxon>
        <taxon>Peronosporomycetes</taxon>
        <taxon>Peronosporales</taxon>
        <taxon>Peronosporaceae</taxon>
        <taxon>Phytophthora</taxon>
    </lineage>
</organism>
<feature type="region of interest" description="Disordered" evidence="2">
    <location>
        <begin position="855"/>
        <end position="881"/>
    </location>
</feature>
<dbReference type="PANTHER" id="PTHR37984:SF5">
    <property type="entry name" value="PROTEIN NYNRIN-LIKE"/>
    <property type="match status" value="1"/>
</dbReference>
<feature type="region of interest" description="Disordered" evidence="2">
    <location>
        <begin position="1"/>
        <end position="38"/>
    </location>
</feature>
<evidence type="ECO:0000259" key="3">
    <source>
        <dbReference type="Pfam" id="PF17919"/>
    </source>
</evidence>
<dbReference type="Gene3D" id="3.30.70.270">
    <property type="match status" value="1"/>
</dbReference>
<feature type="domain" description="Reverse transcriptase/retrotransposon-derived protein RNase H-like" evidence="3">
    <location>
        <begin position="596"/>
        <end position="694"/>
    </location>
</feature>
<feature type="compositionally biased region" description="Basic and acidic residues" evidence="2">
    <location>
        <begin position="1"/>
        <end position="10"/>
    </location>
</feature>
<dbReference type="InterPro" id="IPR056924">
    <property type="entry name" value="SH3_Tf2-1"/>
</dbReference>
<feature type="domain" description="Tf2-1-like SH3-like" evidence="4">
    <location>
        <begin position="1069"/>
        <end position="1132"/>
    </location>
</feature>
<dbReference type="EMBL" id="BSXT01000107">
    <property type="protein sequence ID" value="GMF17714.1"/>
    <property type="molecule type" value="Genomic_DNA"/>
</dbReference>
<evidence type="ECO:0000313" key="5">
    <source>
        <dbReference type="EMBL" id="GMF17714.1"/>
    </source>
</evidence>
<reference evidence="5" key="1">
    <citation type="submission" date="2023-04" db="EMBL/GenBank/DDBJ databases">
        <title>Phytophthora fragariaefolia NBRC 109709.</title>
        <authorList>
            <person name="Ichikawa N."/>
            <person name="Sato H."/>
            <person name="Tonouchi N."/>
        </authorList>
    </citation>
    <scope>NUCLEOTIDE SEQUENCE</scope>
    <source>
        <strain evidence="5">NBRC 109709</strain>
    </source>
</reference>